<proteinExistence type="predicted"/>
<dbReference type="InterPro" id="IPR036638">
    <property type="entry name" value="HLH_DNA-bd_sf"/>
</dbReference>
<dbReference type="Proteomes" id="UP001338582">
    <property type="component" value="Chromosome 1"/>
</dbReference>
<evidence type="ECO:0000259" key="3">
    <source>
        <dbReference type="PROSITE" id="PS50888"/>
    </source>
</evidence>
<evidence type="ECO:0000256" key="2">
    <source>
        <dbReference type="SAM" id="MobiDB-lite"/>
    </source>
</evidence>
<dbReference type="GeneID" id="88171429"/>
<evidence type="ECO:0000313" key="5">
    <source>
        <dbReference type="Proteomes" id="UP001338582"/>
    </source>
</evidence>
<dbReference type="InterPro" id="IPR052099">
    <property type="entry name" value="Regulatory_TF_Diverse"/>
</dbReference>
<dbReference type="EMBL" id="CP138894">
    <property type="protein sequence ID" value="WPK23135.1"/>
    <property type="molecule type" value="Genomic_DNA"/>
</dbReference>
<dbReference type="Pfam" id="PF00010">
    <property type="entry name" value="HLH"/>
    <property type="match status" value="1"/>
</dbReference>
<accession>A0AAX4H3N7</accession>
<protein>
    <recommendedName>
        <fullName evidence="3">BHLH domain-containing protein</fullName>
    </recommendedName>
</protein>
<dbReference type="GO" id="GO:0046983">
    <property type="term" value="F:protein dimerization activity"/>
    <property type="evidence" value="ECO:0007669"/>
    <property type="project" value="InterPro"/>
</dbReference>
<sequence>MEQLNYGSLLDFDETSKFLSAIQNTVPALEEVPEWDEFNLALGNADVAPLYSPSFEVSAEDTKQNLSLFPADQYSSTRLTSYTESIDSNFVASLEQSPNTTFLSPHALPDGLMNKEAPLFEYSHADYQLPSFTQSSSNGLVKKETADSVQYDETAESDVSTKKDSPSSHAKRTHDDDDSEEETKTEKKVRTSHRVIERNYRCNINSKINELRDVVPTLKIVTGKTGMLIADLEGLVPASKLNKASVLSKAIEYIDHLQRKNDSLQDKIARLQALVSEASTQGPSLQGLKMEPSTSVRSQFDFNFNLGDNNFALMYANDAVAPENAAQAYPMGFSQSRNSNMMLGGIAIAMGSSFITDDNFRGLGAIPMSGLFSNSPMVANHLISVLRLVVMASGLIMMLEPLRQMFYSQKDKKSTSQQPLWLTWLLVSCGLQLPPAISSIEKEAICQRLLGRTKTDSTQLLKDYALLSSSEITFENCLLSVLVGTLLIRKNPSVSTFMSLGLKRRGSLLVNLEYNGSNKNLKSLSTFIKTVDGLALFESENLLQRFINLSSQIPICTNVKSAENEMTYVDFYLRSRHDVFGVLYSWRILELIYELNIVFLELLVSQNDGKTDAMKSLSEDIEKLQKLISDNGALTRHLLLLKGVISSENVPSLISQIQDDIRGYLSKLDAIYNEPEITDDESDIEETSKTTIANESTNSLAADIVANLSIIYSLNIVDEETIVALVSSAISYFLNREHNLKLLQLLRLLKFEKTDQSVSLFSLTCFVKLLCVLVKSENEDKAEDSDEDKKSLWASMDSESCSVLESLVKIMRTWLNDNNKKDCLSLELRSDLSDLVVHKGLTLNGI</sequence>
<organism evidence="4 5">
    <name type="scientific">Australozyma saopauloensis</name>
    <dbReference type="NCBI Taxonomy" id="291208"/>
    <lineage>
        <taxon>Eukaryota</taxon>
        <taxon>Fungi</taxon>
        <taxon>Dikarya</taxon>
        <taxon>Ascomycota</taxon>
        <taxon>Saccharomycotina</taxon>
        <taxon>Pichiomycetes</taxon>
        <taxon>Metschnikowiaceae</taxon>
        <taxon>Australozyma</taxon>
    </lineage>
</organism>
<reference evidence="4 5" key="1">
    <citation type="submission" date="2023-10" db="EMBL/GenBank/DDBJ databases">
        <title>Draft Genome Sequence of Candida saopaulonensis from a very Premature Infant with Sepsis.</title>
        <authorList>
            <person name="Ning Y."/>
            <person name="Dai R."/>
            <person name="Xiao M."/>
            <person name="Xu Y."/>
            <person name="Yan Q."/>
            <person name="Zhang L."/>
        </authorList>
    </citation>
    <scope>NUCLEOTIDE SEQUENCE [LARGE SCALE GENOMIC DNA]</scope>
    <source>
        <strain evidence="4 5">19XY460</strain>
    </source>
</reference>
<feature type="region of interest" description="Disordered" evidence="2">
    <location>
        <begin position="133"/>
        <end position="192"/>
    </location>
</feature>
<dbReference type="InterPro" id="IPR011598">
    <property type="entry name" value="bHLH_dom"/>
</dbReference>
<evidence type="ECO:0000256" key="1">
    <source>
        <dbReference type="SAM" id="Coils"/>
    </source>
</evidence>
<dbReference type="PROSITE" id="PS50888">
    <property type="entry name" value="BHLH"/>
    <property type="match status" value="1"/>
</dbReference>
<dbReference type="KEGG" id="asau:88171429"/>
<evidence type="ECO:0000313" key="4">
    <source>
        <dbReference type="EMBL" id="WPK23135.1"/>
    </source>
</evidence>
<dbReference type="SMART" id="SM00353">
    <property type="entry name" value="HLH"/>
    <property type="match status" value="1"/>
</dbReference>
<dbReference type="PANTHER" id="PTHR47336">
    <property type="entry name" value="TRANSCRIPTION FACTOR HMS1-RELATED"/>
    <property type="match status" value="1"/>
</dbReference>
<dbReference type="PANTHER" id="PTHR47336:SF2">
    <property type="entry name" value="TRANSCRIPTION FACTOR HMS1-RELATED"/>
    <property type="match status" value="1"/>
</dbReference>
<feature type="compositionally biased region" description="Basic and acidic residues" evidence="2">
    <location>
        <begin position="182"/>
        <end position="192"/>
    </location>
</feature>
<feature type="coiled-coil region" evidence="1">
    <location>
        <begin position="247"/>
        <end position="281"/>
    </location>
</feature>
<dbReference type="SUPFAM" id="SSF47459">
    <property type="entry name" value="HLH, helix-loop-helix DNA-binding domain"/>
    <property type="match status" value="1"/>
</dbReference>
<dbReference type="AlphaFoldDB" id="A0AAX4H3N7"/>
<dbReference type="RefSeq" id="XP_062875522.1">
    <property type="nucleotide sequence ID" value="XM_063019452.1"/>
</dbReference>
<gene>
    <name evidence="4" type="ORF">PUMCH_000360</name>
</gene>
<name>A0AAX4H3N7_9ASCO</name>
<keyword evidence="5" id="KW-1185">Reference proteome</keyword>
<dbReference type="Gene3D" id="4.10.280.10">
    <property type="entry name" value="Helix-loop-helix DNA-binding domain"/>
    <property type="match status" value="1"/>
</dbReference>
<keyword evidence="1" id="KW-0175">Coiled coil</keyword>
<feature type="domain" description="BHLH" evidence="3">
    <location>
        <begin position="188"/>
        <end position="257"/>
    </location>
</feature>